<evidence type="ECO:0000313" key="10">
    <source>
        <dbReference type="Proteomes" id="UP001595807"/>
    </source>
</evidence>
<evidence type="ECO:0000259" key="8">
    <source>
        <dbReference type="PROSITE" id="PS50850"/>
    </source>
</evidence>
<dbReference type="InterPro" id="IPR020846">
    <property type="entry name" value="MFS_dom"/>
</dbReference>
<feature type="transmembrane region" description="Helical" evidence="7">
    <location>
        <begin position="133"/>
        <end position="155"/>
    </location>
</feature>
<keyword evidence="10" id="KW-1185">Reference proteome</keyword>
<keyword evidence="3" id="KW-0813">Transport</keyword>
<dbReference type="EMBL" id="JBHRZV010000004">
    <property type="protein sequence ID" value="MFC3927245.1"/>
    <property type="molecule type" value="Genomic_DNA"/>
</dbReference>
<feature type="transmembrane region" description="Helical" evidence="7">
    <location>
        <begin position="98"/>
        <end position="121"/>
    </location>
</feature>
<comment type="subcellular location">
    <subcellularLocation>
        <location evidence="1">Cell membrane</location>
        <topology evidence="1">Multi-pass membrane protein</topology>
    </subcellularLocation>
</comment>
<accession>A0ABV8CSY3</accession>
<evidence type="ECO:0000313" key="9">
    <source>
        <dbReference type="EMBL" id="MFC3927245.1"/>
    </source>
</evidence>
<feature type="transmembrane region" description="Helical" evidence="7">
    <location>
        <begin position="161"/>
        <end position="180"/>
    </location>
</feature>
<keyword evidence="4 7" id="KW-0812">Transmembrane</keyword>
<keyword evidence="6 7" id="KW-0472">Membrane</keyword>
<dbReference type="InterPro" id="IPR036259">
    <property type="entry name" value="MFS_trans_sf"/>
</dbReference>
<dbReference type="PANTHER" id="PTHR23514:SF3">
    <property type="entry name" value="BYPASS OF STOP CODON PROTEIN 6"/>
    <property type="match status" value="1"/>
</dbReference>
<evidence type="ECO:0000256" key="1">
    <source>
        <dbReference type="ARBA" id="ARBA00004651"/>
    </source>
</evidence>
<feature type="transmembrane region" description="Helical" evidence="7">
    <location>
        <begin position="245"/>
        <end position="266"/>
    </location>
</feature>
<dbReference type="InterPro" id="IPR011701">
    <property type="entry name" value="MFS"/>
</dbReference>
<dbReference type="RefSeq" id="WP_380424541.1">
    <property type="nucleotide sequence ID" value="NZ_JBHRZV010000004.1"/>
</dbReference>
<feature type="domain" description="Major facilitator superfamily (MFS) profile" evidence="8">
    <location>
        <begin position="1"/>
        <end position="386"/>
    </location>
</feature>
<dbReference type="PROSITE" id="PS50850">
    <property type="entry name" value="MFS"/>
    <property type="match status" value="1"/>
</dbReference>
<feature type="transmembrane region" description="Helical" evidence="7">
    <location>
        <begin position="361"/>
        <end position="380"/>
    </location>
</feature>
<comment type="caution">
    <text evidence="9">The sequence shown here is derived from an EMBL/GenBank/DDBJ whole genome shotgun (WGS) entry which is preliminary data.</text>
</comment>
<dbReference type="InterPro" id="IPR051788">
    <property type="entry name" value="MFS_Transporter"/>
</dbReference>
<evidence type="ECO:0000256" key="2">
    <source>
        <dbReference type="ARBA" id="ARBA00008335"/>
    </source>
</evidence>
<dbReference type="Gene3D" id="1.20.1250.20">
    <property type="entry name" value="MFS general substrate transporter like domains"/>
    <property type="match status" value="2"/>
</dbReference>
<protein>
    <submittedName>
        <fullName evidence="9">MFS transporter</fullName>
    </submittedName>
</protein>
<dbReference type="Pfam" id="PF07690">
    <property type="entry name" value="MFS_1"/>
    <property type="match status" value="1"/>
</dbReference>
<organism evidence="9 10">
    <name type="scientific">Streptococcus caprae</name>
    <dbReference type="NCBI Taxonomy" id="1640501"/>
    <lineage>
        <taxon>Bacteria</taxon>
        <taxon>Bacillati</taxon>
        <taxon>Bacillota</taxon>
        <taxon>Bacilli</taxon>
        <taxon>Lactobacillales</taxon>
        <taxon>Streptococcaceae</taxon>
        <taxon>Streptococcus</taxon>
    </lineage>
</organism>
<keyword evidence="5 7" id="KW-1133">Transmembrane helix</keyword>
<feature type="transmembrane region" description="Helical" evidence="7">
    <location>
        <begin position="205"/>
        <end position="225"/>
    </location>
</feature>
<comment type="similarity">
    <text evidence="2">Belongs to the major facilitator superfamily.</text>
</comment>
<evidence type="ECO:0000256" key="4">
    <source>
        <dbReference type="ARBA" id="ARBA00022692"/>
    </source>
</evidence>
<dbReference type="Proteomes" id="UP001595807">
    <property type="component" value="Unassembled WGS sequence"/>
</dbReference>
<feature type="transmembrane region" description="Helical" evidence="7">
    <location>
        <begin position="297"/>
        <end position="316"/>
    </location>
</feature>
<feature type="transmembrane region" description="Helical" evidence="7">
    <location>
        <begin position="273"/>
        <end position="291"/>
    </location>
</feature>
<feature type="transmembrane region" description="Helical" evidence="7">
    <location>
        <begin position="328"/>
        <end position="349"/>
    </location>
</feature>
<name>A0ABV8CSY3_9STRE</name>
<reference evidence="10" key="1">
    <citation type="journal article" date="2019" name="Int. J. Syst. Evol. Microbiol.">
        <title>The Global Catalogue of Microorganisms (GCM) 10K type strain sequencing project: providing services to taxonomists for standard genome sequencing and annotation.</title>
        <authorList>
            <consortium name="The Broad Institute Genomics Platform"/>
            <consortium name="The Broad Institute Genome Sequencing Center for Infectious Disease"/>
            <person name="Wu L."/>
            <person name="Ma J."/>
        </authorList>
    </citation>
    <scope>NUCLEOTIDE SEQUENCE [LARGE SCALE GENOMIC DNA]</scope>
    <source>
        <strain evidence="10">CCUG 67170</strain>
    </source>
</reference>
<feature type="transmembrane region" description="Helical" evidence="7">
    <location>
        <begin position="74"/>
        <end position="92"/>
    </location>
</feature>
<dbReference type="PANTHER" id="PTHR23514">
    <property type="entry name" value="BYPASS OF STOP CODON PROTEIN 6"/>
    <property type="match status" value="1"/>
</dbReference>
<proteinExistence type="inferred from homology"/>
<evidence type="ECO:0000256" key="5">
    <source>
        <dbReference type="ARBA" id="ARBA00022989"/>
    </source>
</evidence>
<dbReference type="SUPFAM" id="SSF103473">
    <property type="entry name" value="MFS general substrate transporter"/>
    <property type="match status" value="1"/>
</dbReference>
<evidence type="ECO:0000256" key="7">
    <source>
        <dbReference type="SAM" id="Phobius"/>
    </source>
</evidence>
<gene>
    <name evidence="9" type="ORF">ACFORF_01165</name>
</gene>
<sequence length="386" mass="41085">MKALLEKIAILSLSLILVSAFAISSAMPDMIDHFAGQGISASQVELLATLPSFTIMASLLLNAWYSRFLSERQIIVLGLILISLCGAGPAFLHAYPIIFLLRLGLGFGLGMINARAINIISAHYQGKERIQTLGLRGSAEVLGSAIMTAIVGLLLPLGWQAAFLVYLCGLVILLVFLLFVPDTPEAVSATADSKETKPSLTRTQVYYSLGLALVAFFVINVNSAITLRIPQIVVNHSLGSASQASYVLSAMQLMGIVSGVFFGPLLAKLKGKLLPASLLIFALAIFLVHIATSIWTLALGGLLSGFFYSLMLNLVFSTASERTPAALLNTVTTIVLIGCNLGGGTSSLLPNWLDQLLPTTLGALGFYATLSLILALILFWKDSRAK</sequence>
<evidence type="ECO:0000256" key="3">
    <source>
        <dbReference type="ARBA" id="ARBA00022448"/>
    </source>
</evidence>
<evidence type="ECO:0000256" key="6">
    <source>
        <dbReference type="ARBA" id="ARBA00023136"/>
    </source>
</evidence>
<feature type="transmembrane region" description="Helical" evidence="7">
    <location>
        <begin position="46"/>
        <end position="65"/>
    </location>
</feature>